<keyword evidence="2" id="KW-0808">Transferase</keyword>
<dbReference type="EMBL" id="WUUL01000006">
    <property type="protein sequence ID" value="MXQ54230.1"/>
    <property type="molecule type" value="Genomic_DNA"/>
</dbReference>
<protein>
    <submittedName>
        <fullName evidence="5">Fructoselysine 6-kinase</fullName>
    </submittedName>
</protein>
<dbReference type="PANTHER" id="PTHR43320:SF3">
    <property type="entry name" value="CARBOHYDRATE KINASE PFKB DOMAIN-CONTAINING PROTEIN"/>
    <property type="match status" value="1"/>
</dbReference>
<proteinExistence type="inferred from homology"/>
<evidence type="ECO:0000313" key="6">
    <source>
        <dbReference type="Proteomes" id="UP000430692"/>
    </source>
</evidence>
<evidence type="ECO:0000256" key="1">
    <source>
        <dbReference type="ARBA" id="ARBA00010688"/>
    </source>
</evidence>
<evidence type="ECO:0000313" key="5">
    <source>
        <dbReference type="EMBL" id="MXQ54230.1"/>
    </source>
</evidence>
<name>A0A6I4VWH2_9BACL</name>
<evidence type="ECO:0000256" key="3">
    <source>
        <dbReference type="ARBA" id="ARBA00022777"/>
    </source>
</evidence>
<sequence>MKLVSVGDNCMDVYHTTGTSYPGGNAVNVAVYARQCGATTSYVGFVGTDDYGEQMQLALKEREVDISHLHRISGKTAVTQVELKGNERVFGEYLEGVMNHFTLNEDDLRYIEQYDVVHSGFWGHTEDFFPRWRDKQLITSFDFADKLDAPLVRTLIPSIQYAFFSYGQDDDFIRLYLQEMHELGAKVAVATLGENGSLAYDGKFFYQQNAKSVEVIDTMGAGDAYIAGFLVGAMQQKHIKKCMELGSQKAAKTITYFGAW</sequence>
<dbReference type="PANTHER" id="PTHR43320">
    <property type="entry name" value="SUGAR KINASE"/>
    <property type="match status" value="1"/>
</dbReference>
<dbReference type="InterPro" id="IPR011611">
    <property type="entry name" value="PfkB_dom"/>
</dbReference>
<evidence type="ECO:0000259" key="4">
    <source>
        <dbReference type="Pfam" id="PF00294"/>
    </source>
</evidence>
<keyword evidence="6" id="KW-1185">Reference proteome</keyword>
<dbReference type="RefSeq" id="WP_160801638.1">
    <property type="nucleotide sequence ID" value="NZ_WUUL01000006.1"/>
</dbReference>
<dbReference type="InterPro" id="IPR002173">
    <property type="entry name" value="Carboh/pur_kinase_PfkB_CS"/>
</dbReference>
<dbReference type="AlphaFoldDB" id="A0A6I4VWH2"/>
<accession>A0A6I4VWH2</accession>
<dbReference type="Proteomes" id="UP000430692">
    <property type="component" value="Unassembled WGS sequence"/>
</dbReference>
<feature type="domain" description="Carbohydrate kinase PfkB" evidence="4">
    <location>
        <begin position="15"/>
        <end position="259"/>
    </location>
</feature>
<organism evidence="5 6">
    <name type="scientific">Shimazuella alba</name>
    <dbReference type="NCBI Taxonomy" id="2690964"/>
    <lineage>
        <taxon>Bacteria</taxon>
        <taxon>Bacillati</taxon>
        <taxon>Bacillota</taxon>
        <taxon>Bacilli</taxon>
        <taxon>Bacillales</taxon>
        <taxon>Thermoactinomycetaceae</taxon>
        <taxon>Shimazuella</taxon>
    </lineage>
</organism>
<dbReference type="InterPro" id="IPR029056">
    <property type="entry name" value="Ribokinase-like"/>
</dbReference>
<dbReference type="Gene3D" id="3.40.1190.20">
    <property type="match status" value="1"/>
</dbReference>
<comment type="caution">
    <text evidence="5">The sequence shown here is derived from an EMBL/GenBank/DDBJ whole genome shotgun (WGS) entry which is preliminary data.</text>
</comment>
<comment type="similarity">
    <text evidence="1">Belongs to the carbohydrate kinase PfkB family.</text>
</comment>
<dbReference type="SUPFAM" id="SSF53613">
    <property type="entry name" value="Ribokinase-like"/>
    <property type="match status" value="1"/>
</dbReference>
<dbReference type="NCBIfam" id="NF007321">
    <property type="entry name" value="PRK09813.1"/>
    <property type="match status" value="1"/>
</dbReference>
<dbReference type="InterPro" id="IPR052700">
    <property type="entry name" value="Carb_kinase_PfkB-like"/>
</dbReference>
<keyword evidence="3 5" id="KW-0418">Kinase</keyword>
<dbReference type="PROSITE" id="PS00584">
    <property type="entry name" value="PFKB_KINASES_2"/>
    <property type="match status" value="1"/>
</dbReference>
<gene>
    <name evidence="5" type="primary">frlD</name>
    <name evidence="5" type="ORF">GSM42_10985</name>
</gene>
<dbReference type="Pfam" id="PF00294">
    <property type="entry name" value="PfkB"/>
    <property type="match status" value="1"/>
</dbReference>
<evidence type="ECO:0000256" key="2">
    <source>
        <dbReference type="ARBA" id="ARBA00022679"/>
    </source>
</evidence>
<reference evidence="5 6" key="1">
    <citation type="submission" date="2019-12" db="EMBL/GenBank/DDBJ databases">
        <title>Whole-genome analyses of novel actinobacteria.</title>
        <authorList>
            <person name="Sahin N."/>
            <person name="Saygin H."/>
        </authorList>
    </citation>
    <scope>NUCLEOTIDE SEQUENCE [LARGE SCALE GENOMIC DNA]</scope>
    <source>
        <strain evidence="5 6">KC615</strain>
    </source>
</reference>
<dbReference type="GO" id="GO:0016301">
    <property type="term" value="F:kinase activity"/>
    <property type="evidence" value="ECO:0007669"/>
    <property type="project" value="UniProtKB-KW"/>
</dbReference>